<proteinExistence type="predicted"/>
<gene>
    <name evidence="1" type="ORF">BN970_06882</name>
</gene>
<name>A0A0U1DYL7_9MYCO</name>
<evidence type="ECO:0000313" key="2">
    <source>
        <dbReference type="Proteomes" id="UP000182227"/>
    </source>
</evidence>
<dbReference type="RefSeq" id="WP_234814428.1">
    <property type="nucleotide sequence ID" value="NZ_LQOP01000029.1"/>
</dbReference>
<protein>
    <recommendedName>
        <fullName evidence="3">DNA helicase DnaB-like N-terminal domain-containing protein</fullName>
    </recommendedName>
</protein>
<dbReference type="InterPro" id="IPR016136">
    <property type="entry name" value="DNA_helicase_N/primase_C"/>
</dbReference>
<accession>A0A0U1DYL7</accession>
<reference evidence="1 2" key="1">
    <citation type="submission" date="2015-03" db="EMBL/GenBank/DDBJ databases">
        <authorList>
            <person name="Murphy D."/>
        </authorList>
    </citation>
    <scope>NUCLEOTIDE SEQUENCE [LARGE SCALE GENOMIC DNA]</scope>
    <source>
        <strain evidence="1 2">D16</strain>
    </source>
</reference>
<dbReference type="Gene3D" id="1.10.860.10">
    <property type="entry name" value="DNAb Helicase, Chain A"/>
    <property type="match status" value="1"/>
</dbReference>
<dbReference type="GeneID" id="44299164"/>
<sequence length="214" mass="24085">MSPSAVQTLESGTAVSGDDSWLRLSDNDLEERPADDDWRAEAFVEQTESQHQLIGALLWLPATRVRAILELVPDTAIWRPRARWAYQLIRTLVAAGHDPDPVAVLDLARTQPSTFALSPDRPPTAHQLKGLAIYLFDAYQDAIAPRENAGQYARDVLDTAYRNAFRDHAIRMQELAECDVERELLTQLFIDTRDDLAELRRRAEAAAKPGWNTP</sequence>
<evidence type="ECO:0008006" key="3">
    <source>
        <dbReference type="Google" id="ProtNLM"/>
    </source>
</evidence>
<organism evidence="1 2">
    <name type="scientific">Mycolicibacterium conceptionense</name>
    <dbReference type="NCBI Taxonomy" id="451644"/>
    <lineage>
        <taxon>Bacteria</taxon>
        <taxon>Bacillati</taxon>
        <taxon>Actinomycetota</taxon>
        <taxon>Actinomycetes</taxon>
        <taxon>Mycobacteriales</taxon>
        <taxon>Mycobacteriaceae</taxon>
        <taxon>Mycolicibacterium</taxon>
    </lineage>
</organism>
<evidence type="ECO:0000313" key="1">
    <source>
        <dbReference type="EMBL" id="CQD25084.1"/>
    </source>
</evidence>
<dbReference type="EMBL" id="CTEF01000009">
    <property type="protein sequence ID" value="CQD25084.1"/>
    <property type="molecule type" value="Genomic_DNA"/>
</dbReference>
<dbReference type="AlphaFoldDB" id="A0A0U1DYL7"/>
<dbReference type="Proteomes" id="UP000182227">
    <property type="component" value="Unassembled WGS sequence"/>
</dbReference>